<dbReference type="InterPro" id="IPR010982">
    <property type="entry name" value="Lambda_DNA-bd_dom_sf"/>
</dbReference>
<dbReference type="InterPro" id="IPR001387">
    <property type="entry name" value="Cro/C1-type_HTH"/>
</dbReference>
<sequence length="296" mass="33947">MAADPRDVRPGAGADEARRRELADFLRGRRDRLTPERAGLPSGRRRRTPGLRREEVAQLVGVSTDWYTRLEQGRPIQVSLQVLESLSNALRLDPIERRHLLVLASPQPLLPHAEPSPVGSPTLQRYLDRQGAAPACVMDSRLTIVAWNRSACSVFGDYARMSERERNSVWRAFRSPELRELKREGWEAHARMRLAQFRAGYAQFAGDPWRTGMIEELTRESFEFRAWWAEHDVLNAPEGRKLIYHPEAGPLAFEHLSFESVDVPGLQVMINMPLPDFDTETKISRLLERENEFMGR</sequence>
<dbReference type="Pfam" id="PF13560">
    <property type="entry name" value="HTH_31"/>
    <property type="match status" value="1"/>
</dbReference>
<dbReference type="GO" id="GO:0003677">
    <property type="term" value="F:DNA binding"/>
    <property type="evidence" value="ECO:0007669"/>
    <property type="project" value="InterPro"/>
</dbReference>
<gene>
    <name evidence="3" type="ORF">H7C18_20180</name>
</gene>
<dbReference type="PANTHER" id="PTHR35010">
    <property type="entry name" value="BLL4672 PROTEIN-RELATED"/>
    <property type="match status" value="1"/>
</dbReference>
<evidence type="ECO:0000256" key="1">
    <source>
        <dbReference type="SAM" id="MobiDB-lite"/>
    </source>
</evidence>
<evidence type="ECO:0000259" key="2">
    <source>
        <dbReference type="SMART" id="SM00530"/>
    </source>
</evidence>
<feature type="domain" description="HTH cro/C1-type" evidence="2">
    <location>
        <begin position="25"/>
        <end position="97"/>
    </location>
</feature>
<dbReference type="SUPFAM" id="SSF47413">
    <property type="entry name" value="lambda repressor-like DNA-binding domains"/>
    <property type="match status" value="1"/>
</dbReference>
<dbReference type="CDD" id="cd00093">
    <property type="entry name" value="HTH_XRE"/>
    <property type="match status" value="1"/>
</dbReference>
<dbReference type="EMBL" id="JACJVO010000025">
    <property type="protein sequence ID" value="MBB6733243.1"/>
    <property type="molecule type" value="Genomic_DNA"/>
</dbReference>
<dbReference type="AlphaFoldDB" id="A0A7X0SNG4"/>
<protein>
    <submittedName>
        <fullName evidence="3">Helix-turn-helix domain-containing protein</fullName>
    </submittedName>
</protein>
<comment type="caution">
    <text evidence="3">The sequence shown here is derived from an EMBL/GenBank/DDBJ whole genome shotgun (WGS) entry which is preliminary data.</text>
</comment>
<feature type="region of interest" description="Disordered" evidence="1">
    <location>
        <begin position="1"/>
        <end position="20"/>
    </location>
</feature>
<dbReference type="SMART" id="SM00530">
    <property type="entry name" value="HTH_XRE"/>
    <property type="match status" value="1"/>
</dbReference>
<reference evidence="3 4" key="1">
    <citation type="submission" date="2020-08" db="EMBL/GenBank/DDBJ databases">
        <title>Cohnella phylogeny.</title>
        <authorList>
            <person name="Dunlap C."/>
        </authorList>
    </citation>
    <scope>NUCLEOTIDE SEQUENCE [LARGE SCALE GENOMIC DNA]</scope>
    <source>
        <strain evidence="3 4">CBP 2801</strain>
    </source>
</reference>
<evidence type="ECO:0000313" key="3">
    <source>
        <dbReference type="EMBL" id="MBB6733243.1"/>
    </source>
</evidence>
<dbReference type="Gene3D" id="3.30.450.180">
    <property type="match status" value="1"/>
</dbReference>
<accession>A0A7X0SNG4</accession>
<dbReference type="Gene3D" id="1.10.260.40">
    <property type="entry name" value="lambda repressor-like DNA-binding domains"/>
    <property type="match status" value="1"/>
</dbReference>
<keyword evidence="4" id="KW-1185">Reference proteome</keyword>
<proteinExistence type="predicted"/>
<dbReference type="Pfam" id="PF17765">
    <property type="entry name" value="MLTR_LBD"/>
    <property type="match status" value="1"/>
</dbReference>
<dbReference type="InterPro" id="IPR041413">
    <property type="entry name" value="MLTR_LBD"/>
</dbReference>
<organism evidence="3 4">
    <name type="scientific">Cohnella zeiphila</name>
    <dbReference type="NCBI Taxonomy" id="2761120"/>
    <lineage>
        <taxon>Bacteria</taxon>
        <taxon>Bacillati</taxon>
        <taxon>Bacillota</taxon>
        <taxon>Bacilli</taxon>
        <taxon>Bacillales</taxon>
        <taxon>Paenibacillaceae</taxon>
        <taxon>Cohnella</taxon>
    </lineage>
</organism>
<dbReference type="Proteomes" id="UP000564644">
    <property type="component" value="Unassembled WGS sequence"/>
</dbReference>
<evidence type="ECO:0000313" key="4">
    <source>
        <dbReference type="Proteomes" id="UP000564644"/>
    </source>
</evidence>
<feature type="compositionally biased region" description="Basic and acidic residues" evidence="1">
    <location>
        <begin position="26"/>
        <end position="35"/>
    </location>
</feature>
<name>A0A7X0SNG4_9BACL</name>
<feature type="region of interest" description="Disordered" evidence="1">
    <location>
        <begin position="26"/>
        <end position="49"/>
    </location>
</feature>